<proteinExistence type="predicted"/>
<sequence length="108" mass="12440">MKYTGGLVESIRKEFKLFFVTNIKDAIVKAIAIKGKYLKSDKKTTRSSWGTSLVGKTSIRERPREGGLRPRSIIVIIVRQVGIFLNIIGNLTRRLGRRRRRARKRDIN</sequence>
<dbReference type="Proteomes" id="UP000541444">
    <property type="component" value="Unassembled WGS sequence"/>
</dbReference>
<keyword evidence="1" id="KW-0812">Transmembrane</keyword>
<evidence type="ECO:0000256" key="1">
    <source>
        <dbReference type="SAM" id="Phobius"/>
    </source>
</evidence>
<keyword evidence="1" id="KW-0472">Membrane</keyword>
<gene>
    <name evidence="2" type="ORF">GIB67_042669</name>
</gene>
<dbReference type="AlphaFoldDB" id="A0A7J7P261"/>
<name>A0A7J7P261_9MAGN</name>
<evidence type="ECO:0000313" key="2">
    <source>
        <dbReference type="EMBL" id="KAF6173539.1"/>
    </source>
</evidence>
<evidence type="ECO:0000313" key="3">
    <source>
        <dbReference type="Proteomes" id="UP000541444"/>
    </source>
</evidence>
<reference evidence="2 3" key="1">
    <citation type="journal article" date="2020" name="IScience">
        <title>Genome Sequencing of the Endangered Kingdonia uniflora (Circaeasteraceae, Ranunculales) Reveals Potential Mechanisms of Evolutionary Specialization.</title>
        <authorList>
            <person name="Sun Y."/>
            <person name="Deng T."/>
            <person name="Zhang A."/>
            <person name="Moore M.J."/>
            <person name="Landis J.B."/>
            <person name="Lin N."/>
            <person name="Zhang H."/>
            <person name="Zhang X."/>
            <person name="Huang J."/>
            <person name="Zhang X."/>
            <person name="Sun H."/>
            <person name="Wang H."/>
        </authorList>
    </citation>
    <scope>NUCLEOTIDE SEQUENCE [LARGE SCALE GENOMIC DNA]</scope>
    <source>
        <strain evidence="2">TB1705</strain>
        <tissue evidence="2">Leaf</tissue>
    </source>
</reference>
<comment type="caution">
    <text evidence="2">The sequence shown here is derived from an EMBL/GenBank/DDBJ whole genome shotgun (WGS) entry which is preliminary data.</text>
</comment>
<accession>A0A7J7P261</accession>
<dbReference type="EMBL" id="JACGCM010000338">
    <property type="protein sequence ID" value="KAF6173539.1"/>
    <property type="molecule type" value="Genomic_DNA"/>
</dbReference>
<protein>
    <submittedName>
        <fullName evidence="2">Uncharacterized protein</fullName>
    </submittedName>
</protein>
<keyword evidence="1" id="KW-1133">Transmembrane helix</keyword>
<feature type="transmembrane region" description="Helical" evidence="1">
    <location>
        <begin position="72"/>
        <end position="91"/>
    </location>
</feature>
<keyword evidence="3" id="KW-1185">Reference proteome</keyword>
<organism evidence="2 3">
    <name type="scientific">Kingdonia uniflora</name>
    <dbReference type="NCBI Taxonomy" id="39325"/>
    <lineage>
        <taxon>Eukaryota</taxon>
        <taxon>Viridiplantae</taxon>
        <taxon>Streptophyta</taxon>
        <taxon>Embryophyta</taxon>
        <taxon>Tracheophyta</taxon>
        <taxon>Spermatophyta</taxon>
        <taxon>Magnoliopsida</taxon>
        <taxon>Ranunculales</taxon>
        <taxon>Circaeasteraceae</taxon>
        <taxon>Kingdonia</taxon>
    </lineage>
</organism>